<dbReference type="EMBL" id="JBFXLT010000116">
    <property type="protein sequence ID" value="KAL2808268.1"/>
    <property type="molecule type" value="Genomic_DNA"/>
</dbReference>
<proteinExistence type="predicted"/>
<sequence length="56" mass="5944">ISTAGGSPLCFATASASRNIWILHFTFCMSGPLTIINAVREVLSLVFSLHSSMSLS</sequence>
<organism evidence="1 2">
    <name type="scientific">Aspergillus granulosus</name>
    <dbReference type="NCBI Taxonomy" id="176169"/>
    <lineage>
        <taxon>Eukaryota</taxon>
        <taxon>Fungi</taxon>
        <taxon>Dikarya</taxon>
        <taxon>Ascomycota</taxon>
        <taxon>Pezizomycotina</taxon>
        <taxon>Eurotiomycetes</taxon>
        <taxon>Eurotiomycetidae</taxon>
        <taxon>Eurotiales</taxon>
        <taxon>Aspergillaceae</taxon>
        <taxon>Aspergillus</taxon>
        <taxon>Aspergillus subgen. Nidulantes</taxon>
    </lineage>
</organism>
<protein>
    <submittedName>
        <fullName evidence="1">Uncharacterized protein</fullName>
    </submittedName>
</protein>
<dbReference type="Proteomes" id="UP001610334">
    <property type="component" value="Unassembled WGS sequence"/>
</dbReference>
<keyword evidence="2" id="KW-1185">Reference proteome</keyword>
<evidence type="ECO:0000313" key="1">
    <source>
        <dbReference type="EMBL" id="KAL2808268.1"/>
    </source>
</evidence>
<reference evidence="1 2" key="1">
    <citation type="submission" date="2024-07" db="EMBL/GenBank/DDBJ databases">
        <title>Section-level genome sequencing and comparative genomics of Aspergillus sections Usti and Cavernicolus.</title>
        <authorList>
            <consortium name="Lawrence Berkeley National Laboratory"/>
            <person name="Nybo J.L."/>
            <person name="Vesth T.C."/>
            <person name="Theobald S."/>
            <person name="Frisvad J.C."/>
            <person name="Larsen T.O."/>
            <person name="Kjaerboelling I."/>
            <person name="Rothschild-Mancinelli K."/>
            <person name="Lyhne E.K."/>
            <person name="Kogle M.E."/>
            <person name="Barry K."/>
            <person name="Clum A."/>
            <person name="Na H."/>
            <person name="Ledsgaard L."/>
            <person name="Lin J."/>
            <person name="Lipzen A."/>
            <person name="Kuo A."/>
            <person name="Riley R."/>
            <person name="Mondo S."/>
            <person name="Labutti K."/>
            <person name="Haridas S."/>
            <person name="Pangalinan J."/>
            <person name="Salamov A.A."/>
            <person name="Simmons B.A."/>
            <person name="Magnuson J.K."/>
            <person name="Chen J."/>
            <person name="Drula E."/>
            <person name="Henrissat B."/>
            <person name="Wiebenga A."/>
            <person name="Lubbers R.J."/>
            <person name="Gomes A.C."/>
            <person name="Makela M.R."/>
            <person name="Stajich J."/>
            <person name="Grigoriev I.V."/>
            <person name="Mortensen U.H."/>
            <person name="De Vries R.P."/>
            <person name="Baker S.E."/>
            <person name="Andersen M.R."/>
        </authorList>
    </citation>
    <scope>NUCLEOTIDE SEQUENCE [LARGE SCALE GENOMIC DNA]</scope>
    <source>
        <strain evidence="1 2">CBS 588.65</strain>
    </source>
</reference>
<name>A0ABR4GYK3_9EURO</name>
<feature type="non-terminal residue" evidence="1">
    <location>
        <position position="1"/>
    </location>
</feature>
<evidence type="ECO:0000313" key="2">
    <source>
        <dbReference type="Proteomes" id="UP001610334"/>
    </source>
</evidence>
<gene>
    <name evidence="1" type="ORF">BJX63DRAFT_409730</name>
</gene>
<comment type="caution">
    <text evidence="1">The sequence shown here is derived from an EMBL/GenBank/DDBJ whole genome shotgun (WGS) entry which is preliminary data.</text>
</comment>
<accession>A0ABR4GYK3</accession>